<sequence>MRFFFHWYTIKQKANTHTRTQINKNNKKKRLKTRNLYKLKLRKKIFYLGSHCQNVHKIALSEP</sequence>
<accession>A0A2P2J9S3</accession>
<dbReference type="AlphaFoldDB" id="A0A2P2J9S3"/>
<protein>
    <submittedName>
        <fullName evidence="1">Uncharacterized protein</fullName>
    </submittedName>
</protein>
<proteinExistence type="predicted"/>
<reference evidence="1" key="1">
    <citation type="submission" date="2018-02" db="EMBL/GenBank/DDBJ databases">
        <title>Rhizophora mucronata_Transcriptome.</title>
        <authorList>
            <person name="Meera S.P."/>
            <person name="Sreeshan A."/>
            <person name="Augustine A."/>
        </authorList>
    </citation>
    <scope>NUCLEOTIDE SEQUENCE</scope>
    <source>
        <tissue evidence="1">Leaf</tissue>
    </source>
</reference>
<organism evidence="1">
    <name type="scientific">Rhizophora mucronata</name>
    <name type="common">Asiatic mangrove</name>
    <dbReference type="NCBI Taxonomy" id="61149"/>
    <lineage>
        <taxon>Eukaryota</taxon>
        <taxon>Viridiplantae</taxon>
        <taxon>Streptophyta</taxon>
        <taxon>Embryophyta</taxon>
        <taxon>Tracheophyta</taxon>
        <taxon>Spermatophyta</taxon>
        <taxon>Magnoliopsida</taxon>
        <taxon>eudicotyledons</taxon>
        <taxon>Gunneridae</taxon>
        <taxon>Pentapetalae</taxon>
        <taxon>rosids</taxon>
        <taxon>fabids</taxon>
        <taxon>Malpighiales</taxon>
        <taxon>Rhizophoraceae</taxon>
        <taxon>Rhizophora</taxon>
    </lineage>
</organism>
<name>A0A2P2J9S3_RHIMU</name>
<evidence type="ECO:0000313" key="1">
    <source>
        <dbReference type="EMBL" id="MBW90218.1"/>
    </source>
</evidence>
<dbReference type="EMBL" id="GGEC01009735">
    <property type="protein sequence ID" value="MBW90218.1"/>
    <property type="molecule type" value="Transcribed_RNA"/>
</dbReference>